<dbReference type="Proteomes" id="UP000178912">
    <property type="component" value="Unassembled WGS sequence"/>
</dbReference>
<dbReference type="OrthoDB" id="6359816at2759"/>
<keyword evidence="2" id="KW-1185">Reference proteome</keyword>
<reference evidence="2" key="1">
    <citation type="submission" date="2016-03" db="EMBL/GenBank/DDBJ databases">
        <authorList>
            <person name="Guldener U."/>
        </authorList>
    </citation>
    <scope>NUCLEOTIDE SEQUENCE [LARGE SCALE GENOMIC DNA]</scope>
    <source>
        <strain evidence="2">04CH-RAC-A.6.1</strain>
    </source>
</reference>
<evidence type="ECO:0008006" key="3">
    <source>
        <dbReference type="Google" id="ProtNLM"/>
    </source>
</evidence>
<evidence type="ECO:0000313" key="2">
    <source>
        <dbReference type="Proteomes" id="UP000178912"/>
    </source>
</evidence>
<protein>
    <recommendedName>
        <fullName evidence="3">BTB domain-containing protein</fullName>
    </recommendedName>
</protein>
<sequence length="95" mass="10720">MLRFFYVGSYIAPASNSGEIRFNMQSAIMIYILADKYEVPALMELAWSSFTLLLGLPLTEEDYLSAVPDVYTSPVPTNALKAITVEHARRRFRGI</sequence>
<proteinExistence type="predicted"/>
<organism evidence="1 2">
    <name type="scientific">Rhynchosporium agropyri</name>
    <dbReference type="NCBI Taxonomy" id="914238"/>
    <lineage>
        <taxon>Eukaryota</taxon>
        <taxon>Fungi</taxon>
        <taxon>Dikarya</taxon>
        <taxon>Ascomycota</taxon>
        <taxon>Pezizomycotina</taxon>
        <taxon>Leotiomycetes</taxon>
        <taxon>Helotiales</taxon>
        <taxon>Ploettnerulaceae</taxon>
        <taxon>Rhynchosporium</taxon>
    </lineage>
</organism>
<accession>A0A1E1LK94</accession>
<gene>
    <name evidence="1" type="ORF">RAG0_14755</name>
</gene>
<dbReference type="AlphaFoldDB" id="A0A1E1LK94"/>
<name>A0A1E1LK94_9HELO</name>
<evidence type="ECO:0000313" key="1">
    <source>
        <dbReference type="EMBL" id="CZT10219.1"/>
    </source>
</evidence>
<dbReference type="EMBL" id="FJUX01000125">
    <property type="protein sequence ID" value="CZT10219.1"/>
    <property type="molecule type" value="Genomic_DNA"/>
</dbReference>